<dbReference type="OrthoDB" id="410198at2759"/>
<protein>
    <recommendedName>
        <fullName evidence="1">N-acetyltransferase domain-containing protein</fullName>
    </recommendedName>
</protein>
<dbReference type="GO" id="GO:0016747">
    <property type="term" value="F:acyltransferase activity, transferring groups other than amino-acyl groups"/>
    <property type="evidence" value="ECO:0007669"/>
    <property type="project" value="InterPro"/>
</dbReference>
<feature type="domain" description="N-acetyltransferase" evidence="1">
    <location>
        <begin position="6"/>
        <end position="162"/>
    </location>
</feature>
<dbReference type="Proteomes" id="UP000054166">
    <property type="component" value="Unassembled WGS sequence"/>
</dbReference>
<keyword evidence="3" id="KW-1185">Reference proteome</keyword>
<dbReference type="HOGENOM" id="CLU_056607_4_0_1"/>
<dbReference type="SUPFAM" id="SSF55729">
    <property type="entry name" value="Acyl-CoA N-acyltransferases (Nat)"/>
    <property type="match status" value="1"/>
</dbReference>
<proteinExistence type="predicted"/>
<accession>A0A0C3FZ32</accession>
<reference evidence="3" key="2">
    <citation type="submission" date="2015-01" db="EMBL/GenBank/DDBJ databases">
        <title>Evolutionary Origins and Diversification of the Mycorrhizal Mutualists.</title>
        <authorList>
            <consortium name="DOE Joint Genome Institute"/>
            <consortium name="Mycorrhizal Genomics Consortium"/>
            <person name="Kohler A."/>
            <person name="Kuo A."/>
            <person name="Nagy L.G."/>
            <person name="Floudas D."/>
            <person name="Copeland A."/>
            <person name="Barry K.W."/>
            <person name="Cichocki N."/>
            <person name="Veneault-Fourrey C."/>
            <person name="LaButti K."/>
            <person name="Lindquist E.A."/>
            <person name="Lipzen A."/>
            <person name="Lundell T."/>
            <person name="Morin E."/>
            <person name="Murat C."/>
            <person name="Riley R."/>
            <person name="Ohm R."/>
            <person name="Sun H."/>
            <person name="Tunlid A."/>
            <person name="Henrissat B."/>
            <person name="Grigoriev I.V."/>
            <person name="Hibbett D.S."/>
            <person name="Martin F."/>
        </authorList>
    </citation>
    <scope>NUCLEOTIDE SEQUENCE [LARGE SCALE GENOMIC DNA]</scope>
    <source>
        <strain evidence="3">F 1598</strain>
    </source>
</reference>
<dbReference type="Pfam" id="PF00583">
    <property type="entry name" value="Acetyltransf_1"/>
    <property type="match status" value="1"/>
</dbReference>
<reference evidence="2 3" key="1">
    <citation type="submission" date="2014-04" db="EMBL/GenBank/DDBJ databases">
        <authorList>
            <consortium name="DOE Joint Genome Institute"/>
            <person name="Kuo A."/>
            <person name="Tarkka M."/>
            <person name="Buscot F."/>
            <person name="Kohler A."/>
            <person name="Nagy L.G."/>
            <person name="Floudas D."/>
            <person name="Copeland A."/>
            <person name="Barry K.W."/>
            <person name="Cichocki N."/>
            <person name="Veneault-Fourrey C."/>
            <person name="LaButti K."/>
            <person name="Lindquist E.A."/>
            <person name="Lipzen A."/>
            <person name="Lundell T."/>
            <person name="Morin E."/>
            <person name="Murat C."/>
            <person name="Sun H."/>
            <person name="Tunlid A."/>
            <person name="Henrissat B."/>
            <person name="Grigoriev I.V."/>
            <person name="Hibbett D.S."/>
            <person name="Martin F."/>
            <person name="Nordberg H.P."/>
            <person name="Cantor M.N."/>
            <person name="Hua S.X."/>
        </authorList>
    </citation>
    <scope>NUCLEOTIDE SEQUENCE [LARGE SCALE GENOMIC DNA]</scope>
    <source>
        <strain evidence="2 3">F 1598</strain>
    </source>
</reference>
<evidence type="ECO:0000313" key="2">
    <source>
        <dbReference type="EMBL" id="KIM83581.1"/>
    </source>
</evidence>
<dbReference type="InterPro" id="IPR016181">
    <property type="entry name" value="Acyl_CoA_acyltransferase"/>
</dbReference>
<dbReference type="AlphaFoldDB" id="A0A0C3FZ32"/>
<dbReference type="CDD" id="cd04301">
    <property type="entry name" value="NAT_SF"/>
    <property type="match status" value="1"/>
</dbReference>
<gene>
    <name evidence="2" type="ORF">PILCRDRAFT_6998</name>
</gene>
<dbReference type="Gene3D" id="3.40.630.30">
    <property type="match status" value="1"/>
</dbReference>
<sequence length="170" mass="19327">MCDSQVVIVPIKVEDTIPLRHSVLWPEREVSYVSLPEDNEGYHFGAFLPSQRRDTPICIISLFLAAIPRTEVDDSPSNAEHHTGAARFRKFACHPVYQRRGIGTKLLEHVFSVAFSELGVTVIWCDARVTSIDWYKKRGMTSSGGIFRKDGLEYIRMQKSIDQMTVLDIN</sequence>
<name>A0A0C3FZ32_PILCF</name>
<evidence type="ECO:0000313" key="3">
    <source>
        <dbReference type="Proteomes" id="UP000054166"/>
    </source>
</evidence>
<dbReference type="InterPro" id="IPR000182">
    <property type="entry name" value="GNAT_dom"/>
</dbReference>
<dbReference type="InParanoid" id="A0A0C3FZ32"/>
<dbReference type="PROSITE" id="PS51186">
    <property type="entry name" value="GNAT"/>
    <property type="match status" value="1"/>
</dbReference>
<dbReference type="EMBL" id="KN832990">
    <property type="protein sequence ID" value="KIM83581.1"/>
    <property type="molecule type" value="Genomic_DNA"/>
</dbReference>
<evidence type="ECO:0000259" key="1">
    <source>
        <dbReference type="PROSITE" id="PS51186"/>
    </source>
</evidence>
<organism evidence="2 3">
    <name type="scientific">Piloderma croceum (strain F 1598)</name>
    <dbReference type="NCBI Taxonomy" id="765440"/>
    <lineage>
        <taxon>Eukaryota</taxon>
        <taxon>Fungi</taxon>
        <taxon>Dikarya</taxon>
        <taxon>Basidiomycota</taxon>
        <taxon>Agaricomycotina</taxon>
        <taxon>Agaricomycetes</taxon>
        <taxon>Agaricomycetidae</taxon>
        <taxon>Atheliales</taxon>
        <taxon>Atheliaceae</taxon>
        <taxon>Piloderma</taxon>
    </lineage>
</organism>